<comment type="function">
    <text evidence="1">Together with LptE, is involved in the assembly of lipopolysaccharide (LPS) at the surface of the outer membrane.</text>
</comment>
<keyword evidence="1" id="KW-0732">Signal</keyword>
<evidence type="ECO:0000313" key="4">
    <source>
        <dbReference type="EMBL" id="MFC7435303.1"/>
    </source>
</evidence>
<dbReference type="EMBL" id="JBHTBX010000007">
    <property type="protein sequence ID" value="MFC7435303.1"/>
    <property type="molecule type" value="Genomic_DNA"/>
</dbReference>
<comment type="caution">
    <text evidence="1">Lacks conserved residue(s) required for the propagation of feature annotation.</text>
</comment>
<dbReference type="PANTHER" id="PTHR30189">
    <property type="entry name" value="LPS-ASSEMBLY PROTEIN"/>
    <property type="match status" value="1"/>
</dbReference>
<keyword evidence="1" id="KW-0472">Membrane</keyword>
<dbReference type="HAMAP" id="MF_01411">
    <property type="entry name" value="LPS_assembly_LptD"/>
    <property type="match status" value="1"/>
</dbReference>
<comment type="subcellular location">
    <subcellularLocation>
        <location evidence="1">Cell outer membrane</location>
    </subcellularLocation>
</comment>
<dbReference type="Gene3D" id="2.60.450.10">
    <property type="entry name" value="Lipopolysaccharide (LPS) transport protein A like domain"/>
    <property type="match status" value="1"/>
</dbReference>
<dbReference type="InterPro" id="IPR050218">
    <property type="entry name" value="LptD"/>
</dbReference>
<dbReference type="InterPro" id="IPR007543">
    <property type="entry name" value="LptD_C"/>
</dbReference>
<comment type="similarity">
    <text evidence="1">Belongs to the LptD family.</text>
</comment>
<feature type="domain" description="LptD C-terminal" evidence="2">
    <location>
        <begin position="338"/>
        <end position="711"/>
    </location>
</feature>
<protein>
    <recommendedName>
        <fullName evidence="1">LPS-assembly protein LptD</fullName>
    </recommendedName>
</protein>
<evidence type="ECO:0000256" key="1">
    <source>
        <dbReference type="HAMAP-Rule" id="MF_01411"/>
    </source>
</evidence>
<proteinExistence type="inferred from homology"/>
<evidence type="ECO:0000313" key="5">
    <source>
        <dbReference type="Proteomes" id="UP001596495"/>
    </source>
</evidence>
<keyword evidence="5" id="KW-1185">Reference proteome</keyword>
<accession>A0ABW2RB42</accession>
<sequence>MPDVPDLTAPTIVTQEPTPTLRRRSAPLQFHLEPTPIARALQVLVAAMALAAVTSPSMVRAQQSGDVDSGLTLRSGGMLQENLSPELRRQVPTFVYGEQIEGKNDGNTVIEGDAELRRHDQVIRADRIEHDQSTGDTKAIGQVRIQRNGDRFSGPRLEMNVNTDKGFFEQPEYRLLKNEGTGNASRVDFLDKDHMQVHEGTYSTCPRPPGGGAWKPDWLVRGKRIDLDQVEDVGYAYSGVLEFKDVPILAAPILSFPISDARKSGFLSPAVGVDSLNGFEVKAPYYFNLAPNYDLTLTPTLMGKRGVDVEADFRYLMPTFTGQARAALLPSDRLRDENRWFYSQQHFQRLPSPVGALVLGMNLNRVSDNNYWRDFERVADTKWGRLLPSGGNLAWYYGNWMVSAGANVYQTLQDETSRIIPPFNQLPQVSAAYNRFDLDLLGLPEWEYQFFANNSRFRRSFLDTDNTRVKDGGDRFMASAILTRRWQAPGWYVQPRARLHAAQYKFDDTIGSPLTKSRVVPTLSVDSGLIFERNADMFGRSFVQTLEPRVFLAYTPFRDQNELPNYDSGFVDYNFMSMFWDGIYGGNDRISDLKAMTVGLSSRLLDVGTGAEILRLGIAQRYLFDDIRVTLPGRSIIPKGMDDLLLAARLQFNRHWSLDSTFQFNQETRESTRKTIGGRYTPGDHKVISAAYRFQRDRSEQLDLGWQWPLSDLFGKLPDPLRGKAYGPGQWYTVGKINYSIEERKPIEVIAGFEYDAGCWLGRVVLQRQQTSSTTRNQKIMFQLEFNGLASLGTGSLQNLGDSIPRYKALRDGEIVPSRFENYD</sequence>
<dbReference type="RefSeq" id="WP_382257774.1">
    <property type="nucleotide sequence ID" value="NZ_JBHTBX010000007.1"/>
</dbReference>
<feature type="domain" description="LPS-assembly protein LptD central" evidence="3">
    <location>
        <begin position="241"/>
        <end position="316"/>
    </location>
</feature>
<keyword evidence="1" id="KW-0998">Cell outer membrane</keyword>
<dbReference type="Pfam" id="PF04453">
    <property type="entry name" value="LptD"/>
    <property type="match status" value="1"/>
</dbReference>
<dbReference type="Pfam" id="PF19838">
    <property type="entry name" value="LptD_2"/>
    <property type="match status" value="1"/>
</dbReference>
<gene>
    <name evidence="1" type="primary">lptD</name>
    <name evidence="4" type="ORF">ACFQNJ_12375</name>
</gene>
<dbReference type="InterPro" id="IPR020889">
    <property type="entry name" value="LipoPS_assembly_LptD"/>
</dbReference>
<dbReference type="InterPro" id="IPR045659">
    <property type="entry name" value="LptD_2"/>
</dbReference>
<comment type="caution">
    <text evidence="4">The sequence shown here is derived from an EMBL/GenBank/DDBJ whole genome shotgun (WGS) entry which is preliminary data.</text>
</comment>
<organism evidence="4 5">
    <name type="scientific">Hydrogenophaga bisanensis</name>
    <dbReference type="NCBI Taxonomy" id="439611"/>
    <lineage>
        <taxon>Bacteria</taxon>
        <taxon>Pseudomonadati</taxon>
        <taxon>Pseudomonadota</taxon>
        <taxon>Betaproteobacteria</taxon>
        <taxon>Burkholderiales</taxon>
        <taxon>Comamonadaceae</taxon>
        <taxon>Hydrogenophaga</taxon>
    </lineage>
</organism>
<comment type="subunit">
    <text evidence="1">Component of the lipopolysaccharide transport and assembly complex. Interacts with LptE and LptA.</text>
</comment>
<evidence type="ECO:0000259" key="3">
    <source>
        <dbReference type="Pfam" id="PF19838"/>
    </source>
</evidence>
<dbReference type="PANTHER" id="PTHR30189:SF1">
    <property type="entry name" value="LPS-ASSEMBLY PROTEIN LPTD"/>
    <property type="match status" value="1"/>
</dbReference>
<reference evidence="5" key="1">
    <citation type="journal article" date="2019" name="Int. J. Syst. Evol. Microbiol.">
        <title>The Global Catalogue of Microorganisms (GCM) 10K type strain sequencing project: providing services to taxonomists for standard genome sequencing and annotation.</title>
        <authorList>
            <consortium name="The Broad Institute Genomics Platform"/>
            <consortium name="The Broad Institute Genome Sequencing Center for Infectious Disease"/>
            <person name="Wu L."/>
            <person name="Ma J."/>
        </authorList>
    </citation>
    <scope>NUCLEOTIDE SEQUENCE [LARGE SCALE GENOMIC DNA]</scope>
    <source>
        <strain evidence="5">CCUG 54518</strain>
    </source>
</reference>
<evidence type="ECO:0000259" key="2">
    <source>
        <dbReference type="Pfam" id="PF04453"/>
    </source>
</evidence>
<name>A0ABW2RB42_9BURK</name>
<dbReference type="Proteomes" id="UP001596495">
    <property type="component" value="Unassembled WGS sequence"/>
</dbReference>